<dbReference type="Pfam" id="PF00176">
    <property type="entry name" value="SNF2-rel_dom"/>
    <property type="match status" value="1"/>
</dbReference>
<dbReference type="InterPro" id="IPR001650">
    <property type="entry name" value="Helicase_C-like"/>
</dbReference>
<dbReference type="PROSITE" id="PS51192">
    <property type="entry name" value="HELICASE_ATP_BIND_1"/>
    <property type="match status" value="1"/>
</dbReference>
<gene>
    <name evidence="4" type="ORF">DFR67_105115</name>
</gene>
<reference evidence="4 5" key="1">
    <citation type="submission" date="2018-06" db="EMBL/GenBank/DDBJ databases">
        <title>Genomic Encyclopedia of Type Strains, Phase IV (KMG-IV): sequencing the most valuable type-strain genomes for metagenomic binning, comparative biology and taxonomic classification.</title>
        <authorList>
            <person name="Goeker M."/>
        </authorList>
    </citation>
    <scope>NUCLEOTIDE SEQUENCE [LARGE SCALE GENOMIC DNA]</scope>
    <source>
        <strain evidence="4 5">DSM 45521</strain>
    </source>
</reference>
<dbReference type="AlphaFoldDB" id="A0A318RJE5"/>
<dbReference type="Pfam" id="PF12419">
    <property type="entry name" value="DUF3670"/>
    <property type="match status" value="1"/>
</dbReference>
<dbReference type="PROSITE" id="PS51194">
    <property type="entry name" value="HELICASE_CTER"/>
    <property type="match status" value="1"/>
</dbReference>
<sequence length="968" mass="105869">MTETPAAHALWRSGIGLSLWFTGADGEPCAGQVPDGLPAPIAAAVGTRALRRTIAVAGPGSLRRDIASLTLGPAATVELLQSIDAPDEVGGELRYYRFLVDSTERFVRSGAVAPSVNWVAGEWSVRWAPLTTASWRNWLSTAVAAAPPVILDNGESTAIMDFCGAITDQLCRNSCTDVRPTSVRSSFVRALLPDTDAPAMSADKAASAASAWAQWADGLRQGESSLVLRLNEPGGEDGEDEEQFEYDDTRWRLQVCRRTLDRPDEPVELRRLDTHEIDQITTDVARAVRAFPDLKSALHDDHSLDFLLTTDVVLSLFDTGVAALAEAGFEVLLPRSIAHVRPTLALRGKPEGGSRQRNVMVGLGEIRDFQWQLALGEDVLDASELDALARQKGDLVKVRGKWIRADNSALSRSASFIQAQRALAESGQPADMGELFNLVTDGDDRLPLPVTRVDGLSWLDEIKRLGRMAPPALDPPTSLKAELRPYQQRGMEWLHHLSSLGIGAVLADDMGLGKTIQVLALMRTEAEAADPADASGTTLLICPMSVVGNWEREIARFAPDTSVLIHHGPARLRHPHFGPAAARADVVITTFAIASRDRKMLSAMTWDRLVVDEAQHIKNVATAQSKAVRALTARHRVALTGTPVENRLEDLRSVIDLVNPGLLGTASTFKSRYAEPIERERDKAAVRRLNAVTSPFILRRVKTDPAVISDLPEKTELTVRANLTVEQAALYRAVIDDLMNALGKGEDPQGGSERRRTVFAALTRLKQICNHPAHYLGDGSPIMRRNEHRSGKVELLADMLENIVADGERALVFTQFTAFGDMMQPWLADRIGAGVSFLHGSLSRSARDRLVTEFSEADGPPVMLASLKAGGTGLNLTAANHVVHLDRWWNPAVENQATDRVYRIGQQRRVEVRKFVCVGTLEERIDQLIRDKRELSDLTVATGESWLAASDNDELYELMRLADEAVSE</sequence>
<dbReference type="OrthoDB" id="9760715at2"/>
<dbReference type="InterPro" id="IPR038718">
    <property type="entry name" value="SNF2-like_sf"/>
</dbReference>
<feature type="domain" description="Helicase ATP-binding" evidence="2">
    <location>
        <begin position="495"/>
        <end position="661"/>
    </location>
</feature>
<feature type="domain" description="Helicase C-terminal" evidence="3">
    <location>
        <begin position="795"/>
        <end position="936"/>
    </location>
</feature>
<evidence type="ECO:0000256" key="1">
    <source>
        <dbReference type="ARBA" id="ARBA00022801"/>
    </source>
</evidence>
<dbReference type="SMART" id="SM00490">
    <property type="entry name" value="HELICc"/>
    <property type="match status" value="1"/>
</dbReference>
<dbReference type="Gene3D" id="3.40.50.300">
    <property type="entry name" value="P-loop containing nucleotide triphosphate hydrolases"/>
    <property type="match status" value="1"/>
</dbReference>
<evidence type="ECO:0000313" key="4">
    <source>
        <dbReference type="EMBL" id="PYE17970.1"/>
    </source>
</evidence>
<accession>A0A318RJE5</accession>
<dbReference type="Pfam" id="PF00271">
    <property type="entry name" value="Helicase_C"/>
    <property type="match status" value="1"/>
</dbReference>
<dbReference type="InterPro" id="IPR049730">
    <property type="entry name" value="SNF2/RAD54-like_C"/>
</dbReference>
<dbReference type="SUPFAM" id="SSF52540">
    <property type="entry name" value="P-loop containing nucleoside triphosphate hydrolases"/>
    <property type="match status" value="2"/>
</dbReference>
<dbReference type="GO" id="GO:0016787">
    <property type="term" value="F:hydrolase activity"/>
    <property type="evidence" value="ECO:0007669"/>
    <property type="project" value="UniProtKB-KW"/>
</dbReference>
<protein>
    <submittedName>
        <fullName evidence="4">SNF2 family DNA or RNA helicase</fullName>
    </submittedName>
</protein>
<dbReference type="InterPro" id="IPR014001">
    <property type="entry name" value="Helicase_ATP-bd"/>
</dbReference>
<dbReference type="CDD" id="cd18793">
    <property type="entry name" value="SF2_C_SNF"/>
    <property type="match status" value="1"/>
</dbReference>
<organism evidence="4 5">
    <name type="scientific">Williamsia limnetica</name>
    <dbReference type="NCBI Taxonomy" id="882452"/>
    <lineage>
        <taxon>Bacteria</taxon>
        <taxon>Bacillati</taxon>
        <taxon>Actinomycetota</taxon>
        <taxon>Actinomycetes</taxon>
        <taxon>Mycobacteriales</taxon>
        <taxon>Nocardiaceae</taxon>
        <taxon>Williamsia</taxon>
    </lineage>
</organism>
<keyword evidence="4" id="KW-0067">ATP-binding</keyword>
<keyword evidence="1" id="KW-0378">Hydrolase</keyword>
<name>A0A318RJE5_WILLI</name>
<dbReference type="Proteomes" id="UP000247591">
    <property type="component" value="Unassembled WGS sequence"/>
</dbReference>
<keyword evidence="5" id="KW-1185">Reference proteome</keyword>
<dbReference type="InterPro" id="IPR000330">
    <property type="entry name" value="SNF2_N"/>
</dbReference>
<proteinExistence type="predicted"/>
<evidence type="ECO:0000259" key="2">
    <source>
        <dbReference type="PROSITE" id="PS51192"/>
    </source>
</evidence>
<dbReference type="GO" id="GO:0004386">
    <property type="term" value="F:helicase activity"/>
    <property type="evidence" value="ECO:0007669"/>
    <property type="project" value="UniProtKB-KW"/>
</dbReference>
<keyword evidence="4" id="KW-0347">Helicase</keyword>
<dbReference type="RefSeq" id="WP_110469353.1">
    <property type="nucleotide sequence ID" value="NZ_QJSP01000005.1"/>
</dbReference>
<evidence type="ECO:0000313" key="5">
    <source>
        <dbReference type="Proteomes" id="UP000247591"/>
    </source>
</evidence>
<dbReference type="InterPro" id="IPR022138">
    <property type="entry name" value="DUF3670"/>
</dbReference>
<dbReference type="InterPro" id="IPR027417">
    <property type="entry name" value="P-loop_NTPase"/>
</dbReference>
<dbReference type="Gene3D" id="3.40.50.10810">
    <property type="entry name" value="Tandem AAA-ATPase domain"/>
    <property type="match status" value="1"/>
</dbReference>
<comment type="caution">
    <text evidence="4">The sequence shown here is derived from an EMBL/GenBank/DDBJ whole genome shotgun (WGS) entry which is preliminary data.</text>
</comment>
<dbReference type="SMART" id="SM00487">
    <property type="entry name" value="DEXDc"/>
    <property type="match status" value="1"/>
</dbReference>
<keyword evidence="4" id="KW-0547">Nucleotide-binding</keyword>
<evidence type="ECO:0000259" key="3">
    <source>
        <dbReference type="PROSITE" id="PS51194"/>
    </source>
</evidence>
<dbReference type="GO" id="GO:0005524">
    <property type="term" value="F:ATP binding"/>
    <property type="evidence" value="ECO:0007669"/>
    <property type="project" value="InterPro"/>
</dbReference>
<dbReference type="PANTHER" id="PTHR10799">
    <property type="entry name" value="SNF2/RAD54 HELICASE FAMILY"/>
    <property type="match status" value="1"/>
</dbReference>
<dbReference type="EMBL" id="QJSP01000005">
    <property type="protein sequence ID" value="PYE17970.1"/>
    <property type="molecule type" value="Genomic_DNA"/>
</dbReference>